<evidence type="ECO:0000256" key="4">
    <source>
        <dbReference type="ARBA" id="ARBA00022989"/>
    </source>
</evidence>
<evidence type="ECO:0000256" key="7">
    <source>
        <dbReference type="SAM" id="Phobius"/>
    </source>
</evidence>
<dbReference type="GO" id="GO:0015221">
    <property type="term" value="F:lipopolysaccharide transmembrane transporter activity"/>
    <property type="evidence" value="ECO:0007669"/>
    <property type="project" value="InterPro"/>
</dbReference>
<keyword evidence="4 7" id="KW-1133">Transmembrane helix</keyword>
<keyword evidence="2" id="KW-0997">Cell inner membrane</keyword>
<evidence type="ECO:0008006" key="10">
    <source>
        <dbReference type="Google" id="ProtNLM"/>
    </source>
</evidence>
<reference evidence="9" key="1">
    <citation type="submission" date="2010-05" db="EMBL/GenBank/DDBJ databases">
        <title>Complete sequence of Methylotenera sp. 301.</title>
        <authorList>
            <person name="Lucas S."/>
            <person name="Copeland A."/>
            <person name="Lapidus A."/>
            <person name="Cheng J.-F."/>
            <person name="Bruce D."/>
            <person name="Goodwin L."/>
            <person name="Pitluck S."/>
            <person name="Clum A."/>
            <person name="Land M."/>
            <person name="Hauser L."/>
            <person name="Kyrpides N."/>
            <person name="Ivanova N."/>
            <person name="Chistoservova L."/>
            <person name="Kalyuzhnaya M."/>
            <person name="Woyke T."/>
        </authorList>
    </citation>
    <scope>NUCLEOTIDE SEQUENCE [LARGE SCALE GENOMIC DNA]</scope>
    <source>
        <strain evidence="9">301</strain>
    </source>
</reference>
<dbReference type="GO" id="GO:0005886">
    <property type="term" value="C:plasma membrane"/>
    <property type="evidence" value="ECO:0007669"/>
    <property type="project" value="InterPro"/>
</dbReference>
<evidence type="ECO:0000256" key="1">
    <source>
        <dbReference type="ARBA" id="ARBA00022475"/>
    </source>
</evidence>
<dbReference type="GO" id="GO:0030288">
    <property type="term" value="C:outer membrane-bounded periplasmic space"/>
    <property type="evidence" value="ECO:0007669"/>
    <property type="project" value="TreeGrafter"/>
</dbReference>
<dbReference type="InterPro" id="IPR052363">
    <property type="entry name" value="LPS_export_LptC"/>
</dbReference>
<keyword evidence="5 7" id="KW-0472">Membrane</keyword>
<evidence type="ECO:0000313" key="8">
    <source>
        <dbReference type="EMBL" id="ADI28620.1"/>
    </source>
</evidence>
<dbReference type="HOGENOM" id="CLU_100563_0_0_4"/>
<evidence type="ECO:0000256" key="6">
    <source>
        <dbReference type="SAM" id="MobiDB-lite"/>
    </source>
</evidence>
<gene>
    <name evidence="8" type="ordered locus">M301_0233</name>
</gene>
<dbReference type="Pfam" id="PF06835">
    <property type="entry name" value="LptC"/>
    <property type="match status" value="1"/>
</dbReference>
<evidence type="ECO:0000313" key="9">
    <source>
        <dbReference type="Proteomes" id="UP000000383"/>
    </source>
</evidence>
<dbReference type="eggNOG" id="COG3117">
    <property type="taxonomic scope" value="Bacteria"/>
</dbReference>
<dbReference type="Gene3D" id="2.60.450.10">
    <property type="entry name" value="Lipopolysaccharide (LPS) transport protein A like domain"/>
    <property type="match status" value="1"/>
</dbReference>
<dbReference type="STRING" id="666681.M301_0233"/>
<evidence type="ECO:0000256" key="3">
    <source>
        <dbReference type="ARBA" id="ARBA00022692"/>
    </source>
</evidence>
<dbReference type="EMBL" id="CP002056">
    <property type="protein sequence ID" value="ADI28620.1"/>
    <property type="molecule type" value="Genomic_DNA"/>
</dbReference>
<evidence type="ECO:0000256" key="5">
    <source>
        <dbReference type="ARBA" id="ARBA00023136"/>
    </source>
</evidence>
<name>D7DL09_METV0</name>
<keyword evidence="3 7" id="KW-0812">Transmembrane</keyword>
<dbReference type="KEGG" id="meh:M301_0233"/>
<dbReference type="AlphaFoldDB" id="D7DL09"/>
<protein>
    <recommendedName>
        <fullName evidence="10">Lipopolysaccharide export system protein LptC</fullName>
    </recommendedName>
</protein>
<accession>D7DL09</accession>
<reference evidence="8 9" key="2">
    <citation type="journal article" date="2011" name="J. Bacteriol.">
        <title>Genomes of three methylotrophs from a single niche uncover genetic and metabolic divergence of Methylophilaceae.</title>
        <authorList>
            <person name="Lapidus A."/>
            <person name="Clum A."/>
            <person name="Labutti K."/>
            <person name="Kaluzhnaya M.G."/>
            <person name="Lim S."/>
            <person name="Beck D.A."/>
            <person name="Glavina Del Rio T."/>
            <person name="Nolan M."/>
            <person name="Mavromatis K."/>
            <person name="Huntemann M."/>
            <person name="Lucas S."/>
            <person name="Lidstrom M.E."/>
            <person name="Ivanova N."/>
            <person name="Chistoserdova L."/>
        </authorList>
    </citation>
    <scope>NUCLEOTIDE SEQUENCE [LARGE SCALE GENOMIC DNA]</scope>
    <source>
        <strain evidence="8 9">301</strain>
    </source>
</reference>
<evidence type="ECO:0000256" key="2">
    <source>
        <dbReference type="ARBA" id="ARBA00022519"/>
    </source>
</evidence>
<keyword evidence="9" id="KW-1185">Reference proteome</keyword>
<dbReference type="NCBIfam" id="TIGR04409">
    <property type="entry name" value="LptC_YrbK"/>
    <property type="match status" value="1"/>
</dbReference>
<sequence precursor="true">MGIGKRSAIIFPIVILSVLALLTAWINHMVQPPQAKLDGSSRHDPDYIMSNFVTSQTDANGVLRYKLAAAEMRHFPDDDSTNLQRPRYTQFSVGKPYTQVEALRGYVSSDGEQVQLVDNVKITRQAFAGKGEMTVETEYLNILPDQDLVRTDSPVVIKQAPKTVIYATGMVYEKNTRTVTLLHRVRAHYEKPTTVSPDATVATTPKVPQTKVAPPNKEVKKTTKATETATQKAVSILQKSNTNNVRIRRSHE</sequence>
<dbReference type="GO" id="GO:0017089">
    <property type="term" value="F:glycolipid transfer activity"/>
    <property type="evidence" value="ECO:0007669"/>
    <property type="project" value="TreeGrafter"/>
</dbReference>
<organism evidence="8 9">
    <name type="scientific">Methylotenera versatilis (strain 301)</name>
    <dbReference type="NCBI Taxonomy" id="666681"/>
    <lineage>
        <taxon>Bacteria</taxon>
        <taxon>Pseudomonadati</taxon>
        <taxon>Pseudomonadota</taxon>
        <taxon>Betaproteobacteria</taxon>
        <taxon>Nitrosomonadales</taxon>
        <taxon>Methylophilaceae</taxon>
        <taxon>Methylotenera</taxon>
    </lineage>
</organism>
<dbReference type="InterPro" id="IPR010664">
    <property type="entry name" value="LipoPS_assembly_LptC-rel"/>
</dbReference>
<keyword evidence="1" id="KW-1003">Cell membrane</keyword>
<feature type="region of interest" description="Disordered" evidence="6">
    <location>
        <begin position="207"/>
        <end position="230"/>
    </location>
</feature>
<proteinExistence type="predicted"/>
<dbReference type="InterPro" id="IPR026265">
    <property type="entry name" value="LptC"/>
</dbReference>
<feature type="transmembrane region" description="Helical" evidence="7">
    <location>
        <begin position="7"/>
        <end position="26"/>
    </location>
</feature>
<dbReference type="Proteomes" id="UP000000383">
    <property type="component" value="Chromosome"/>
</dbReference>
<dbReference type="PANTHER" id="PTHR37481:SF1">
    <property type="entry name" value="LIPOPOLYSACCHARIDE EXPORT SYSTEM PROTEIN LPTC"/>
    <property type="match status" value="1"/>
</dbReference>
<dbReference type="PANTHER" id="PTHR37481">
    <property type="entry name" value="LIPOPOLYSACCHARIDE EXPORT SYSTEM PROTEIN LPTC"/>
    <property type="match status" value="1"/>
</dbReference>